<organism evidence="8 9">
    <name type="scientific">Sulfurimonas autotrophica (strain ATCC BAA-671 / DSM 16294 / JCM 11897 / OK10)</name>
    <dbReference type="NCBI Taxonomy" id="563040"/>
    <lineage>
        <taxon>Bacteria</taxon>
        <taxon>Pseudomonadati</taxon>
        <taxon>Campylobacterota</taxon>
        <taxon>Epsilonproteobacteria</taxon>
        <taxon>Campylobacterales</taxon>
        <taxon>Sulfurimonadaceae</taxon>
        <taxon>Sulfurimonas</taxon>
    </lineage>
</organism>
<dbReference type="GO" id="GO:0009421">
    <property type="term" value="C:bacterial-type flagellum filament cap"/>
    <property type="evidence" value="ECO:0007669"/>
    <property type="project" value="InterPro"/>
</dbReference>
<dbReference type="GO" id="GO:0071973">
    <property type="term" value="P:bacterial-type flagellum-dependent cell motility"/>
    <property type="evidence" value="ECO:0007669"/>
    <property type="project" value="TreeGrafter"/>
</dbReference>
<keyword evidence="8" id="KW-0966">Cell projection</keyword>
<reference evidence="9" key="1">
    <citation type="journal article" date="2010" name="Stand. Genomic Sci.">
        <title>Complete genome sequence of Sulfurimonas autotrophica type strain (OK10).</title>
        <authorList>
            <person name="Sikorski J."/>
            <person name="Munk C."/>
            <person name="Lapidus A."/>
            <person name="Djao O."/>
            <person name="Lucas S."/>
            <person name="Glavina Del Rio T."/>
            <person name="Nolan M."/>
            <person name="Tice H."/>
            <person name="Han C."/>
            <person name="Cheng J."/>
            <person name="Tapia R."/>
            <person name="Goodwin L."/>
            <person name="Pitluck S."/>
            <person name="Liolios K."/>
            <person name="Ivanova N."/>
            <person name="Mavromatis K."/>
            <person name="Mikhailova N."/>
            <person name="Pati A."/>
            <person name="Sims D."/>
            <person name="Meincke L."/>
            <person name="Brettin T."/>
            <person name="Detter J."/>
            <person name="Chen A."/>
            <person name="Palaniappan K."/>
            <person name="Land M."/>
            <person name="Hauser L."/>
            <person name="Chang Y."/>
            <person name="Jeffries C."/>
            <person name="Rohde M."/>
            <person name="Lang E."/>
            <person name="Spring S."/>
            <person name="Goker M."/>
            <person name="Woyke T."/>
            <person name="Bristow J."/>
            <person name="Eisen J."/>
            <person name="Markowitz V."/>
            <person name="Hugenholtz P."/>
            <person name="Kyrpides N."/>
            <person name="Klenk H."/>
        </authorList>
    </citation>
    <scope>NUCLEOTIDE SEQUENCE [LARGE SCALE GENOMIC DNA]</scope>
    <source>
        <strain evidence="9">ATCC BAA-671 / DSM 16294 / JCM 11897 / OK10</strain>
    </source>
</reference>
<dbReference type="Pfam" id="PF07195">
    <property type="entry name" value="FliD_C"/>
    <property type="match status" value="1"/>
</dbReference>
<dbReference type="AlphaFoldDB" id="E0UT90"/>
<dbReference type="EMBL" id="CP002205">
    <property type="protein sequence ID" value="ADN08193.1"/>
    <property type="molecule type" value="Genomic_DNA"/>
</dbReference>
<dbReference type="HOGENOM" id="CLU_015182_3_0_7"/>
<evidence type="ECO:0000313" key="8">
    <source>
        <dbReference type="EMBL" id="ADN08193.1"/>
    </source>
</evidence>
<feature type="domain" description="Flagellar hook-associated protein 2 C-terminal" evidence="7">
    <location>
        <begin position="216"/>
        <end position="439"/>
    </location>
</feature>
<accession>E0UT90</accession>
<dbReference type="STRING" id="563040.Saut_0144"/>
<keyword evidence="9" id="KW-1185">Reference proteome</keyword>
<dbReference type="PANTHER" id="PTHR30288">
    <property type="entry name" value="FLAGELLAR CAP/ASSEMBLY PROTEIN FLID"/>
    <property type="match status" value="1"/>
</dbReference>
<dbReference type="RefSeq" id="WP_013325949.1">
    <property type="nucleotide sequence ID" value="NC_014506.1"/>
</dbReference>
<evidence type="ECO:0000259" key="7">
    <source>
        <dbReference type="Pfam" id="PF07195"/>
    </source>
</evidence>
<comment type="subcellular location">
    <subcellularLocation>
        <location evidence="5">Secreted</location>
    </subcellularLocation>
    <subcellularLocation>
        <location evidence="5">Bacterial flagellum</location>
    </subcellularLocation>
</comment>
<dbReference type="InterPro" id="IPR010810">
    <property type="entry name" value="Flagellin_hook_IN_motif"/>
</dbReference>
<dbReference type="OrthoDB" id="1530at2"/>
<evidence type="ECO:0000256" key="3">
    <source>
        <dbReference type="ARBA" id="ARBA00023054"/>
    </source>
</evidence>
<dbReference type="PANTHER" id="PTHR30288:SF0">
    <property type="entry name" value="FLAGELLAR HOOK-ASSOCIATED PROTEIN 2"/>
    <property type="match status" value="1"/>
</dbReference>
<name>E0UT90_SULAO</name>
<dbReference type="Pfam" id="PF02465">
    <property type="entry name" value="FliD_N"/>
    <property type="match status" value="1"/>
</dbReference>
<feature type="domain" description="Flagellar hook-associated protein 2 N-terminal" evidence="6">
    <location>
        <begin position="11"/>
        <end position="107"/>
    </location>
</feature>
<evidence type="ECO:0000256" key="2">
    <source>
        <dbReference type="ARBA" id="ARBA00011255"/>
    </source>
</evidence>
<dbReference type="GO" id="GO:0009424">
    <property type="term" value="C:bacterial-type flagellum hook"/>
    <property type="evidence" value="ECO:0007669"/>
    <property type="project" value="UniProtKB-UniRule"/>
</dbReference>
<keyword evidence="3" id="KW-0175">Coiled coil</keyword>
<evidence type="ECO:0000259" key="6">
    <source>
        <dbReference type="Pfam" id="PF02465"/>
    </source>
</evidence>
<dbReference type="InterPro" id="IPR040026">
    <property type="entry name" value="FliD"/>
</dbReference>
<keyword evidence="5" id="KW-0964">Secreted</keyword>
<protein>
    <recommendedName>
        <fullName evidence="5">Flagellar hook-associated protein 2</fullName>
        <shortName evidence="5">HAP2</shortName>
    </recommendedName>
    <alternativeName>
        <fullName evidence="5">Flagellar cap protein</fullName>
    </alternativeName>
</protein>
<dbReference type="GO" id="GO:0005576">
    <property type="term" value="C:extracellular region"/>
    <property type="evidence" value="ECO:0007669"/>
    <property type="project" value="UniProtKB-SubCell"/>
</dbReference>
<evidence type="ECO:0000256" key="4">
    <source>
        <dbReference type="ARBA" id="ARBA00023143"/>
    </source>
</evidence>
<dbReference type="InterPro" id="IPR003481">
    <property type="entry name" value="FliD_N"/>
</dbReference>
<keyword evidence="8" id="KW-0969">Cilium</keyword>
<gene>
    <name evidence="8" type="ordered locus">Saut_0144</name>
</gene>
<dbReference type="eggNOG" id="COG1345">
    <property type="taxonomic scope" value="Bacteria"/>
</dbReference>
<dbReference type="InterPro" id="IPR010809">
    <property type="entry name" value="FliD_C"/>
</dbReference>
<comment type="similarity">
    <text evidence="1 5">Belongs to the FliD family.</text>
</comment>
<comment type="subunit">
    <text evidence="2 5">Homopentamer.</text>
</comment>
<comment type="function">
    <text evidence="5">Required for morphogenesis and for the elongation of the flagellar filament by facilitating polymerization of the flagellin monomers at the tip of growing filament. Forms a capping structure, which prevents flagellin subunits (transported through the central channel of the flagellum) from leaking out without polymerization at the distal end.</text>
</comment>
<keyword evidence="4 5" id="KW-0975">Bacterial flagellum</keyword>
<evidence type="ECO:0000256" key="5">
    <source>
        <dbReference type="RuleBase" id="RU362066"/>
    </source>
</evidence>
<dbReference type="Pfam" id="PF07196">
    <property type="entry name" value="Flagellin_IN"/>
    <property type="match status" value="1"/>
</dbReference>
<sequence length="457" mass="49289">MAGINSLGIGSQVLTADVLDKLRAADEASIIKPLENKITLSNQKDDAYKLLDSLMTTFKSSASTLSSENTYLGRAVSGNTDAVTITAESGSDVSNFNITNVSIAQKDVWNAATVTDKTKAITDLGSGTFSLTTDGNTFDVDYTSADTLETVRDKINEAAGDKVTASILQTGESSYELTITSDTTNQAITFSDTNDDSDANAKSLKTSLNLNNIQPAKEATFDYNGITITRSTNEISDLLNGVKITLNQDQAATDNANISIAQNTTAISSEMSLFVSSYNALISNLDDMTKSDRETGAVGIFNGESFVKSISREISSVVTEVAGSNGNSLIDYGIDIDRHGVMSLNTSTLNAKIASDPSGMELFFRGDSTTDGVFTTLNDKMNDYLGYKKLMSNFSDQLKSEKDSLVEQHTRQTDSLDNRYEILQKKFIAYDAMISRINSQFSSLQMMIDAEANSKNN</sequence>
<dbReference type="KEGG" id="sua:Saut_0144"/>
<dbReference type="Proteomes" id="UP000007803">
    <property type="component" value="Chromosome"/>
</dbReference>
<dbReference type="GO" id="GO:0007155">
    <property type="term" value="P:cell adhesion"/>
    <property type="evidence" value="ECO:0007669"/>
    <property type="project" value="InterPro"/>
</dbReference>
<evidence type="ECO:0000256" key="1">
    <source>
        <dbReference type="ARBA" id="ARBA00009764"/>
    </source>
</evidence>
<evidence type="ECO:0000313" key="9">
    <source>
        <dbReference type="Proteomes" id="UP000007803"/>
    </source>
</evidence>
<keyword evidence="8" id="KW-0282">Flagellum</keyword>
<proteinExistence type="inferred from homology"/>